<gene>
    <name evidence="1" type="ORF">SSLN_LOCUS18255</name>
</gene>
<evidence type="ECO:0000313" key="3">
    <source>
        <dbReference type="WBParaSite" id="SSLN_0001893801-mRNA-1"/>
    </source>
</evidence>
<proteinExistence type="predicted"/>
<evidence type="ECO:0000313" key="1">
    <source>
        <dbReference type="EMBL" id="VDM04641.1"/>
    </source>
</evidence>
<dbReference type="PANTHER" id="PTHR47027">
    <property type="entry name" value="REVERSE TRANSCRIPTASE DOMAIN-CONTAINING PROTEIN"/>
    <property type="match status" value="1"/>
</dbReference>
<dbReference type="WBParaSite" id="SSLN_0001893801-mRNA-1">
    <property type="protein sequence ID" value="SSLN_0001893801-mRNA-1"/>
    <property type="gene ID" value="SSLN_0001893801"/>
</dbReference>
<dbReference type="EMBL" id="UYSU01044005">
    <property type="protein sequence ID" value="VDM04641.1"/>
    <property type="molecule type" value="Genomic_DNA"/>
</dbReference>
<sequence>MMSFDAVKDRFDDDLHALLATVPTVDNLIVLGEFNARTREKATRMHTRSRRLQLLDNVLVQSNQITEKLENLHALDNNTIVERRWCQLLNVFQSTALEALGRACRQHQVCHLRCCHWPTLSSGHEQCLDLPPYLPETIRAVQQIFSGKTPGSDAIPPEVYKHGGPQLMAKLTTLFQEMWRQEQLCTRFLLNYLNGHLEQGPLPESQCGFRRHRGTTDIIFAARQLQEKYQKMRTHLKTTFVDLKKAFDTGNRDGLRRLEASTRVSTKAAHDLLFTDDCALNTVTEEDMQMSMDIFAAGCADFGLTISTAKMVVMHQPPLSVEYNAPRINVNGDQLKNVESFVYMGSTFSRKTRINDEVSKRIAKAS</sequence>
<accession>A0A183TP57</accession>
<evidence type="ECO:0000313" key="2">
    <source>
        <dbReference type="Proteomes" id="UP000275846"/>
    </source>
</evidence>
<dbReference type="AlphaFoldDB" id="A0A183TP57"/>
<reference evidence="3" key="1">
    <citation type="submission" date="2016-06" db="UniProtKB">
        <authorList>
            <consortium name="WormBaseParasite"/>
        </authorList>
    </citation>
    <scope>IDENTIFICATION</scope>
</reference>
<keyword evidence="2" id="KW-1185">Reference proteome</keyword>
<dbReference type="Proteomes" id="UP000275846">
    <property type="component" value="Unassembled WGS sequence"/>
</dbReference>
<name>A0A183TP57_SCHSO</name>
<dbReference type="PANTHER" id="PTHR47027:SF26">
    <property type="entry name" value="REVERSE TRANSCRIPTASE DOMAIN-CONTAINING PROTEIN"/>
    <property type="match status" value="1"/>
</dbReference>
<reference evidence="1 2" key="2">
    <citation type="submission" date="2018-11" db="EMBL/GenBank/DDBJ databases">
        <authorList>
            <consortium name="Pathogen Informatics"/>
        </authorList>
    </citation>
    <scope>NUCLEOTIDE SEQUENCE [LARGE SCALE GENOMIC DNA]</scope>
    <source>
        <strain evidence="1 2">NST_G2</strain>
    </source>
</reference>
<protein>
    <submittedName>
        <fullName evidence="3">Reverse transcriptase domain-containing protein</fullName>
    </submittedName>
</protein>
<dbReference type="OrthoDB" id="786357at2759"/>
<organism evidence="3">
    <name type="scientific">Schistocephalus solidus</name>
    <name type="common">Tapeworm</name>
    <dbReference type="NCBI Taxonomy" id="70667"/>
    <lineage>
        <taxon>Eukaryota</taxon>
        <taxon>Metazoa</taxon>
        <taxon>Spiralia</taxon>
        <taxon>Lophotrochozoa</taxon>
        <taxon>Platyhelminthes</taxon>
        <taxon>Cestoda</taxon>
        <taxon>Eucestoda</taxon>
        <taxon>Diphyllobothriidea</taxon>
        <taxon>Diphyllobothriidae</taxon>
        <taxon>Schistocephalus</taxon>
    </lineage>
</organism>